<reference evidence="1 2" key="1">
    <citation type="submission" date="2018-10" db="EMBL/GenBank/DDBJ databases">
        <authorList>
            <person name="Criscuolo A."/>
        </authorList>
    </citation>
    <scope>NUCLEOTIDE SEQUENCE [LARGE SCALE GENOMIC DNA]</scope>
    <source>
        <strain evidence="1">DnA1</strain>
    </source>
</reference>
<dbReference type="Pfam" id="PF05930">
    <property type="entry name" value="Phage_AlpA"/>
    <property type="match status" value="1"/>
</dbReference>
<protein>
    <submittedName>
        <fullName evidence="1">Prophage CP4-57 regulatory protein (AlpA)</fullName>
    </submittedName>
</protein>
<keyword evidence="2" id="KW-1185">Reference proteome</keyword>
<accession>A0A3P4B4K1</accession>
<proteinExistence type="predicted"/>
<organism evidence="1 2">
    <name type="scientific">Pigmentiphaga humi</name>
    <dbReference type="NCBI Taxonomy" id="2478468"/>
    <lineage>
        <taxon>Bacteria</taxon>
        <taxon>Pseudomonadati</taxon>
        <taxon>Pseudomonadota</taxon>
        <taxon>Betaproteobacteria</taxon>
        <taxon>Burkholderiales</taxon>
        <taxon>Alcaligenaceae</taxon>
        <taxon>Pigmentiphaga</taxon>
    </lineage>
</organism>
<dbReference type="Proteomes" id="UP000277294">
    <property type="component" value="Unassembled WGS sequence"/>
</dbReference>
<dbReference type="InterPro" id="IPR010260">
    <property type="entry name" value="AlpA"/>
</dbReference>
<gene>
    <name evidence="1" type="ORF">PIGHUM_02930</name>
</gene>
<dbReference type="AlphaFoldDB" id="A0A3P4B4K1"/>
<dbReference type="Gene3D" id="1.10.238.160">
    <property type="match status" value="1"/>
</dbReference>
<dbReference type="OrthoDB" id="9182156at2"/>
<evidence type="ECO:0000313" key="2">
    <source>
        <dbReference type="Proteomes" id="UP000277294"/>
    </source>
</evidence>
<dbReference type="PANTHER" id="PTHR36154:SF1">
    <property type="entry name" value="DNA-BINDING TRANSCRIPTIONAL ACTIVATOR ALPA"/>
    <property type="match status" value="1"/>
</dbReference>
<dbReference type="EMBL" id="UWPJ01000023">
    <property type="protein sequence ID" value="VCU70851.1"/>
    <property type="molecule type" value="Genomic_DNA"/>
</dbReference>
<name>A0A3P4B4K1_9BURK</name>
<evidence type="ECO:0000313" key="1">
    <source>
        <dbReference type="EMBL" id="VCU70851.1"/>
    </source>
</evidence>
<dbReference type="InterPro" id="IPR052931">
    <property type="entry name" value="Prophage_regulatory_activator"/>
</dbReference>
<dbReference type="PANTHER" id="PTHR36154">
    <property type="entry name" value="DNA-BINDING TRANSCRIPTIONAL ACTIVATOR ALPA"/>
    <property type="match status" value="1"/>
</dbReference>
<sequence>MNALKIKDVLKKVSLGQSTVYKMIAEDKFPKPFRISDNRVAWSEEEIDA</sequence>
<dbReference type="RefSeq" id="WP_124080314.1">
    <property type="nucleotide sequence ID" value="NZ_UWPJ01000023.1"/>
</dbReference>